<protein>
    <submittedName>
        <fullName evidence="2">PP0621 family protein</fullName>
    </submittedName>
</protein>
<sequence length="82" mass="8884">MTRLLFWLALAILVVMAIRTKLRQAAPPPQAPRSPEPARPVPGQSESMVNCAHCGVYFPASEAVRAGGREYCCPAHARHSST</sequence>
<feature type="region of interest" description="Disordered" evidence="1">
    <location>
        <begin position="24"/>
        <end position="45"/>
    </location>
</feature>
<gene>
    <name evidence="2" type="ORF">NX773_00080</name>
</gene>
<name>A0ABT2BDG5_9BURK</name>
<dbReference type="NCBIfam" id="NF041023">
    <property type="entry name" value="PP0621_fam"/>
    <property type="match status" value="1"/>
</dbReference>
<evidence type="ECO:0000256" key="1">
    <source>
        <dbReference type="SAM" id="MobiDB-lite"/>
    </source>
</evidence>
<proteinExistence type="predicted"/>
<feature type="compositionally biased region" description="Pro residues" evidence="1">
    <location>
        <begin position="26"/>
        <end position="40"/>
    </location>
</feature>
<dbReference type="EMBL" id="JANUGV010000001">
    <property type="protein sequence ID" value="MCS0606559.1"/>
    <property type="molecule type" value="Genomic_DNA"/>
</dbReference>
<accession>A0ABT2BDG5</accession>
<reference evidence="2 3" key="1">
    <citation type="submission" date="2022-08" db="EMBL/GenBank/DDBJ databases">
        <title>Reclassification of Massilia species as members of the genera Telluria, Duganella, Pseudoduganella, Mokoshia gen. nov. and Zemynaea gen. nov. using orthogonal and non-orthogonal genome-based approaches.</title>
        <authorList>
            <person name="Bowman J.P."/>
        </authorList>
    </citation>
    <scope>NUCLEOTIDE SEQUENCE [LARGE SCALE GENOMIC DNA]</scope>
    <source>
        <strain evidence="2 3">JCM 31607</strain>
    </source>
</reference>
<keyword evidence="3" id="KW-1185">Reference proteome</keyword>
<organism evidence="2 3">
    <name type="scientific">Massilia solisilvae</name>
    <dbReference type="NCBI Taxonomy" id="1811225"/>
    <lineage>
        <taxon>Bacteria</taxon>
        <taxon>Pseudomonadati</taxon>
        <taxon>Pseudomonadota</taxon>
        <taxon>Betaproteobacteria</taxon>
        <taxon>Burkholderiales</taxon>
        <taxon>Oxalobacteraceae</taxon>
        <taxon>Telluria group</taxon>
        <taxon>Massilia</taxon>
    </lineage>
</organism>
<dbReference type="InterPro" id="IPR049708">
    <property type="entry name" value="PP0621-like"/>
</dbReference>
<comment type="caution">
    <text evidence="2">The sequence shown here is derived from an EMBL/GenBank/DDBJ whole genome shotgun (WGS) entry which is preliminary data.</text>
</comment>
<dbReference type="RefSeq" id="WP_258854371.1">
    <property type="nucleotide sequence ID" value="NZ_JANUGV010000001.1"/>
</dbReference>
<evidence type="ECO:0000313" key="3">
    <source>
        <dbReference type="Proteomes" id="UP001205861"/>
    </source>
</evidence>
<dbReference type="Proteomes" id="UP001205861">
    <property type="component" value="Unassembled WGS sequence"/>
</dbReference>
<evidence type="ECO:0000313" key="2">
    <source>
        <dbReference type="EMBL" id="MCS0606559.1"/>
    </source>
</evidence>